<keyword evidence="2" id="KW-1185">Reference proteome</keyword>
<reference evidence="1" key="1">
    <citation type="submission" date="2023-07" db="EMBL/GenBank/DDBJ databases">
        <title>Black Yeasts Isolated from many extreme environments.</title>
        <authorList>
            <person name="Coleine C."/>
            <person name="Stajich J.E."/>
            <person name="Selbmann L."/>
        </authorList>
    </citation>
    <scope>NUCLEOTIDE SEQUENCE</scope>
    <source>
        <strain evidence="1">CCFEE 5714</strain>
    </source>
</reference>
<organism evidence="1 2">
    <name type="scientific">Vermiconidia calcicola</name>
    <dbReference type="NCBI Taxonomy" id="1690605"/>
    <lineage>
        <taxon>Eukaryota</taxon>
        <taxon>Fungi</taxon>
        <taxon>Dikarya</taxon>
        <taxon>Ascomycota</taxon>
        <taxon>Pezizomycotina</taxon>
        <taxon>Dothideomycetes</taxon>
        <taxon>Dothideomycetidae</taxon>
        <taxon>Mycosphaerellales</taxon>
        <taxon>Extremaceae</taxon>
        <taxon>Vermiconidia</taxon>
    </lineage>
</organism>
<evidence type="ECO:0000313" key="1">
    <source>
        <dbReference type="EMBL" id="KAK3715599.1"/>
    </source>
</evidence>
<proteinExistence type="predicted"/>
<accession>A0ACC3NGI7</accession>
<gene>
    <name evidence="1" type="ORF">LTR37_007087</name>
</gene>
<sequence>MGSGASKVKVKDKALKVRSDPEIRMATDEAFRRGKAHVKANGPQYALKAGELAEKSGYPVGKLANTGVKAAVKQHNEAKGGHANVEAHFGIAGCRVNRLETYVALLRL</sequence>
<dbReference type="Proteomes" id="UP001281147">
    <property type="component" value="Unassembled WGS sequence"/>
</dbReference>
<evidence type="ECO:0000313" key="2">
    <source>
        <dbReference type="Proteomes" id="UP001281147"/>
    </source>
</evidence>
<comment type="caution">
    <text evidence="1">The sequence shown here is derived from an EMBL/GenBank/DDBJ whole genome shotgun (WGS) entry which is preliminary data.</text>
</comment>
<protein>
    <submittedName>
        <fullName evidence="1">Uncharacterized protein</fullName>
    </submittedName>
</protein>
<dbReference type="EMBL" id="JAUTXU010000048">
    <property type="protein sequence ID" value="KAK3715599.1"/>
    <property type="molecule type" value="Genomic_DNA"/>
</dbReference>
<name>A0ACC3NGI7_9PEZI</name>